<accession>A0AAD8Y3I1</accession>
<keyword evidence="3" id="KW-1185">Reference proteome</keyword>
<feature type="region of interest" description="Disordered" evidence="1">
    <location>
        <begin position="110"/>
        <end position="130"/>
    </location>
</feature>
<sequence>MPLRKIPKGRTSHFSVFVVEALLNGKPKCDLFYEGPITTQTINDDSNNNGERSNNNNMSLGRMIRQGLLNELVENRRDPNKSLHHRIKVDWTHAGEEEDKLLMRQEIERANTKQQQRHHSDPNHKPISTFASPRIEPFEITNRIPADGYYRVCLVIEMDARSSSKMGGVDEETGHVYTYAKRDLLNEEAAIDNKNGNNKNGSRLDSNTYQSDIEELSKLLVNQVEDADLRQTREQIKVLNAKTSDIMTEIQTRMTNSGS</sequence>
<proteinExistence type="predicted"/>
<gene>
    <name evidence="2" type="ORF">QTG54_010312</name>
</gene>
<comment type="caution">
    <text evidence="2">The sequence shown here is derived from an EMBL/GenBank/DDBJ whole genome shotgun (WGS) entry which is preliminary data.</text>
</comment>
<evidence type="ECO:0000313" key="2">
    <source>
        <dbReference type="EMBL" id="KAK1738996.1"/>
    </source>
</evidence>
<dbReference type="EMBL" id="JATAAI010000019">
    <property type="protein sequence ID" value="KAK1738996.1"/>
    <property type="molecule type" value="Genomic_DNA"/>
</dbReference>
<protein>
    <submittedName>
        <fullName evidence="2">Uncharacterized protein</fullName>
    </submittedName>
</protein>
<reference evidence="2" key="1">
    <citation type="submission" date="2023-06" db="EMBL/GenBank/DDBJ databases">
        <title>Survivors Of The Sea: Transcriptome response of Skeletonema marinoi to long-term dormancy.</title>
        <authorList>
            <person name="Pinder M.I.M."/>
            <person name="Kourtchenko O."/>
            <person name="Robertson E.K."/>
            <person name="Larsson T."/>
            <person name="Maumus F."/>
            <person name="Osuna-Cruz C.M."/>
            <person name="Vancaester E."/>
            <person name="Stenow R."/>
            <person name="Vandepoele K."/>
            <person name="Ploug H."/>
            <person name="Bruchert V."/>
            <person name="Godhe A."/>
            <person name="Topel M."/>
        </authorList>
    </citation>
    <scope>NUCLEOTIDE SEQUENCE</scope>
    <source>
        <strain evidence="2">R05AC</strain>
    </source>
</reference>
<evidence type="ECO:0000313" key="3">
    <source>
        <dbReference type="Proteomes" id="UP001224775"/>
    </source>
</evidence>
<evidence type="ECO:0000256" key="1">
    <source>
        <dbReference type="SAM" id="MobiDB-lite"/>
    </source>
</evidence>
<dbReference type="Proteomes" id="UP001224775">
    <property type="component" value="Unassembled WGS sequence"/>
</dbReference>
<dbReference type="AlphaFoldDB" id="A0AAD8Y3I1"/>
<organism evidence="2 3">
    <name type="scientific">Skeletonema marinoi</name>
    <dbReference type="NCBI Taxonomy" id="267567"/>
    <lineage>
        <taxon>Eukaryota</taxon>
        <taxon>Sar</taxon>
        <taxon>Stramenopiles</taxon>
        <taxon>Ochrophyta</taxon>
        <taxon>Bacillariophyta</taxon>
        <taxon>Coscinodiscophyceae</taxon>
        <taxon>Thalassiosirophycidae</taxon>
        <taxon>Thalassiosirales</taxon>
        <taxon>Skeletonemataceae</taxon>
        <taxon>Skeletonema</taxon>
        <taxon>Skeletonema marinoi-dohrnii complex</taxon>
    </lineage>
</organism>
<name>A0AAD8Y3I1_9STRA</name>